<dbReference type="InterPro" id="IPR036388">
    <property type="entry name" value="WH-like_DNA-bd_sf"/>
</dbReference>
<dbReference type="PROSITE" id="PS51078">
    <property type="entry name" value="ICLR_ED"/>
    <property type="match status" value="1"/>
</dbReference>
<dbReference type="PANTHER" id="PTHR30136:SF35">
    <property type="entry name" value="HTH-TYPE TRANSCRIPTIONAL REGULATOR RV1719"/>
    <property type="match status" value="1"/>
</dbReference>
<evidence type="ECO:0000313" key="6">
    <source>
        <dbReference type="EMBL" id="RKQ73059.1"/>
    </source>
</evidence>
<dbReference type="GO" id="GO:0003677">
    <property type="term" value="F:DNA binding"/>
    <property type="evidence" value="ECO:0007669"/>
    <property type="project" value="UniProtKB-KW"/>
</dbReference>
<evidence type="ECO:0000259" key="4">
    <source>
        <dbReference type="PROSITE" id="PS51077"/>
    </source>
</evidence>
<evidence type="ECO:0000256" key="2">
    <source>
        <dbReference type="ARBA" id="ARBA00023125"/>
    </source>
</evidence>
<dbReference type="SUPFAM" id="SSF46785">
    <property type="entry name" value="Winged helix' DNA-binding domain"/>
    <property type="match status" value="1"/>
</dbReference>
<dbReference type="Gene3D" id="1.10.10.10">
    <property type="entry name" value="Winged helix-like DNA-binding domain superfamily/Winged helix DNA-binding domain"/>
    <property type="match status" value="1"/>
</dbReference>
<dbReference type="AlphaFoldDB" id="A0A420WPY3"/>
<accession>A0A420WPY3</accession>
<proteinExistence type="predicted"/>
<reference evidence="6 7" key="1">
    <citation type="submission" date="2018-10" db="EMBL/GenBank/DDBJ databases">
        <title>Comparative analysis of microorganisms from saline springs in Andes Mountain Range, Colombia.</title>
        <authorList>
            <person name="Rubin E."/>
        </authorList>
    </citation>
    <scope>NUCLEOTIDE SEQUENCE [LARGE SCALE GENOMIC DNA]</scope>
    <source>
        <strain evidence="6 7">USBA 36</strain>
    </source>
</reference>
<dbReference type="GO" id="GO:0003700">
    <property type="term" value="F:DNA-binding transcription factor activity"/>
    <property type="evidence" value="ECO:0007669"/>
    <property type="project" value="TreeGrafter"/>
</dbReference>
<dbReference type="OrthoDB" id="9807558at2"/>
<dbReference type="InterPro" id="IPR050707">
    <property type="entry name" value="HTH_MetabolicPath_Reg"/>
</dbReference>
<feature type="domain" description="HTH iclR-type" evidence="4">
    <location>
        <begin position="3"/>
        <end position="65"/>
    </location>
</feature>
<dbReference type="InterPro" id="IPR014757">
    <property type="entry name" value="Tscrpt_reg_IclR_C"/>
</dbReference>
<dbReference type="EMBL" id="RBIG01000001">
    <property type="protein sequence ID" value="RKQ73059.1"/>
    <property type="molecule type" value="Genomic_DNA"/>
</dbReference>
<dbReference type="SUPFAM" id="SSF55781">
    <property type="entry name" value="GAF domain-like"/>
    <property type="match status" value="1"/>
</dbReference>
<dbReference type="PROSITE" id="PS51077">
    <property type="entry name" value="HTH_ICLR"/>
    <property type="match status" value="1"/>
</dbReference>
<gene>
    <name evidence="6" type="ORF">BCL74_0830</name>
</gene>
<evidence type="ECO:0000259" key="5">
    <source>
        <dbReference type="PROSITE" id="PS51078"/>
    </source>
</evidence>
<dbReference type="Proteomes" id="UP000277424">
    <property type="component" value="Unassembled WGS sequence"/>
</dbReference>
<evidence type="ECO:0000256" key="3">
    <source>
        <dbReference type="ARBA" id="ARBA00023163"/>
    </source>
</evidence>
<dbReference type="Gene3D" id="3.30.450.40">
    <property type="match status" value="1"/>
</dbReference>
<protein>
    <submittedName>
        <fullName evidence="6">DNA-binding IclR family transcriptional regulator</fullName>
    </submittedName>
</protein>
<dbReference type="InterPro" id="IPR029016">
    <property type="entry name" value="GAF-like_dom_sf"/>
</dbReference>
<keyword evidence="2 6" id="KW-0238">DNA-binding</keyword>
<dbReference type="Pfam" id="PF09339">
    <property type="entry name" value="HTH_IclR"/>
    <property type="match status" value="1"/>
</dbReference>
<dbReference type="GO" id="GO:0045892">
    <property type="term" value="P:negative regulation of DNA-templated transcription"/>
    <property type="evidence" value="ECO:0007669"/>
    <property type="project" value="TreeGrafter"/>
</dbReference>
<organism evidence="6 7">
    <name type="scientific">Oceanibaculum indicum</name>
    <dbReference type="NCBI Taxonomy" id="526216"/>
    <lineage>
        <taxon>Bacteria</taxon>
        <taxon>Pseudomonadati</taxon>
        <taxon>Pseudomonadota</taxon>
        <taxon>Alphaproteobacteria</taxon>
        <taxon>Rhodospirillales</taxon>
        <taxon>Oceanibaculaceae</taxon>
        <taxon>Oceanibaculum</taxon>
    </lineage>
</organism>
<feature type="domain" description="IclR-ED" evidence="5">
    <location>
        <begin position="66"/>
        <end position="247"/>
    </location>
</feature>
<keyword evidence="3" id="KW-0804">Transcription</keyword>
<dbReference type="PANTHER" id="PTHR30136">
    <property type="entry name" value="HELIX-TURN-HELIX TRANSCRIPTIONAL REGULATOR, ICLR FAMILY"/>
    <property type="match status" value="1"/>
</dbReference>
<dbReference type="SMART" id="SM00346">
    <property type="entry name" value="HTH_ICLR"/>
    <property type="match status" value="1"/>
</dbReference>
<sequence>MIVRQAANVLDLLEFFARRGQPATLAEVSAAFGWPRSSTFNILTTLAERGFLYEPRPRAGYYPSPRWMALAQEIAAAEPLPDFAHPLIERLSAETGETAAIVAPAGTQTVFLDVVESPASIRYFAQAGHRLPIHATSSGRALLTQYPKKERLALYRRIDFQRYSETTPLTAEDVEARMAEEAGRGWHSSHAEYSADLAGVAVPLPLGERRLSVVIAGPMFRMQDRMAEIAEILRKAVASATHRPAQR</sequence>
<dbReference type="InterPro" id="IPR036390">
    <property type="entry name" value="WH_DNA-bd_sf"/>
</dbReference>
<dbReference type="Pfam" id="PF01614">
    <property type="entry name" value="IclR_C"/>
    <property type="match status" value="1"/>
</dbReference>
<evidence type="ECO:0000256" key="1">
    <source>
        <dbReference type="ARBA" id="ARBA00023015"/>
    </source>
</evidence>
<comment type="caution">
    <text evidence="6">The sequence shown here is derived from an EMBL/GenBank/DDBJ whole genome shotgun (WGS) entry which is preliminary data.</text>
</comment>
<keyword evidence="1" id="KW-0805">Transcription regulation</keyword>
<evidence type="ECO:0000313" key="7">
    <source>
        <dbReference type="Proteomes" id="UP000277424"/>
    </source>
</evidence>
<dbReference type="RefSeq" id="WP_121217779.1">
    <property type="nucleotide sequence ID" value="NZ_RBIG01000001.1"/>
</dbReference>
<dbReference type="InterPro" id="IPR005471">
    <property type="entry name" value="Tscrpt_reg_IclR_N"/>
</dbReference>
<name>A0A420WPY3_9PROT</name>